<dbReference type="OrthoDB" id="5226911at2759"/>
<evidence type="ECO:0000313" key="1">
    <source>
        <dbReference type="EMBL" id="RGP72831.1"/>
    </source>
</evidence>
<gene>
    <name evidence="1" type="ORF">FLONG3_6570</name>
</gene>
<comment type="caution">
    <text evidence="1">The sequence shown here is derived from an EMBL/GenBank/DDBJ whole genome shotgun (WGS) entry which is preliminary data.</text>
</comment>
<dbReference type="STRING" id="694270.A0A395SK97"/>
<proteinExistence type="predicted"/>
<sequence length="143" mass="15579">MGNFGAAVASLLDTYTKCLSILKGVRNHNDGISSDTHSTLSTSLRSDRARVRRAYVSRLSKDGSRFEKGDTPARSALRRIVKKLTTTLDGILGSPQDGKNPLEYESARNLRVAGNGLPPINIASQVPKVGTRQKRQLLTTESR</sequence>
<keyword evidence="2" id="KW-1185">Reference proteome</keyword>
<organism evidence="1 2">
    <name type="scientific">Fusarium longipes</name>
    <dbReference type="NCBI Taxonomy" id="694270"/>
    <lineage>
        <taxon>Eukaryota</taxon>
        <taxon>Fungi</taxon>
        <taxon>Dikarya</taxon>
        <taxon>Ascomycota</taxon>
        <taxon>Pezizomycotina</taxon>
        <taxon>Sordariomycetes</taxon>
        <taxon>Hypocreomycetidae</taxon>
        <taxon>Hypocreales</taxon>
        <taxon>Nectriaceae</taxon>
        <taxon>Fusarium</taxon>
    </lineage>
</organism>
<reference evidence="1 2" key="1">
    <citation type="journal article" date="2018" name="PLoS Pathog.">
        <title>Evolution of structural diversity of trichothecenes, a family of toxins produced by plant pathogenic and entomopathogenic fungi.</title>
        <authorList>
            <person name="Proctor R.H."/>
            <person name="McCormick S.P."/>
            <person name="Kim H.S."/>
            <person name="Cardoza R.E."/>
            <person name="Stanley A.M."/>
            <person name="Lindo L."/>
            <person name="Kelly A."/>
            <person name="Brown D.W."/>
            <person name="Lee T."/>
            <person name="Vaughan M.M."/>
            <person name="Alexander N.J."/>
            <person name="Busman M."/>
            <person name="Gutierrez S."/>
        </authorList>
    </citation>
    <scope>NUCLEOTIDE SEQUENCE [LARGE SCALE GENOMIC DNA]</scope>
    <source>
        <strain evidence="1 2">NRRL 20695</strain>
    </source>
</reference>
<evidence type="ECO:0000313" key="2">
    <source>
        <dbReference type="Proteomes" id="UP000266234"/>
    </source>
</evidence>
<name>A0A395SK97_9HYPO</name>
<accession>A0A395SK97</accession>
<dbReference type="EMBL" id="PXOG01000146">
    <property type="protein sequence ID" value="RGP72831.1"/>
    <property type="molecule type" value="Genomic_DNA"/>
</dbReference>
<protein>
    <submittedName>
        <fullName evidence="1">Uncharacterized protein</fullName>
    </submittedName>
</protein>
<dbReference type="AlphaFoldDB" id="A0A395SK97"/>
<dbReference type="Proteomes" id="UP000266234">
    <property type="component" value="Unassembled WGS sequence"/>
</dbReference>